<keyword evidence="9 12" id="KW-1133">Transmembrane helix</keyword>
<organism evidence="14 15">
    <name type="scientific">Candidatus Hydrogenisulfobacillus filiaventi</name>
    <dbReference type="NCBI Taxonomy" id="2707344"/>
    <lineage>
        <taxon>Bacteria</taxon>
        <taxon>Bacillati</taxon>
        <taxon>Bacillota</taxon>
        <taxon>Clostridia</taxon>
        <taxon>Eubacteriales</taxon>
        <taxon>Clostridiales Family XVII. Incertae Sedis</taxon>
        <taxon>Candidatus Hydrogenisulfobacillus</taxon>
    </lineage>
</organism>
<evidence type="ECO:0000256" key="1">
    <source>
        <dbReference type="ARBA" id="ARBA00001947"/>
    </source>
</evidence>
<dbReference type="EMBL" id="LR778114">
    <property type="protein sequence ID" value="CAB1129673.1"/>
    <property type="molecule type" value="Genomic_DNA"/>
</dbReference>
<reference evidence="14 15" key="1">
    <citation type="submission" date="2020-02" db="EMBL/GenBank/DDBJ databases">
        <authorList>
            <person name="Hogendoorn C."/>
        </authorList>
    </citation>
    <scope>NUCLEOTIDE SEQUENCE [LARGE SCALE GENOMIC DNA]</scope>
    <source>
        <strain evidence="14">R501</strain>
    </source>
</reference>
<keyword evidence="11 12" id="KW-0472">Membrane</keyword>
<evidence type="ECO:0000256" key="11">
    <source>
        <dbReference type="ARBA" id="ARBA00023136"/>
    </source>
</evidence>
<accession>A0A6F8ZJN9</accession>
<protein>
    <submittedName>
        <fullName evidence="14">Peptidase M50</fullName>
    </submittedName>
</protein>
<dbReference type="GO" id="GO:0016020">
    <property type="term" value="C:membrane"/>
    <property type="evidence" value="ECO:0007669"/>
    <property type="project" value="UniProtKB-SubCell"/>
</dbReference>
<evidence type="ECO:0000256" key="12">
    <source>
        <dbReference type="SAM" id="Phobius"/>
    </source>
</evidence>
<feature type="transmembrane region" description="Helical" evidence="12">
    <location>
        <begin position="188"/>
        <end position="211"/>
    </location>
</feature>
<dbReference type="PANTHER" id="PTHR39188">
    <property type="entry name" value="MEMBRANE-ASSOCIATED ZINC METALLOPROTEASE M50B"/>
    <property type="match status" value="1"/>
</dbReference>
<proteinExistence type="inferred from homology"/>
<evidence type="ECO:0000256" key="10">
    <source>
        <dbReference type="ARBA" id="ARBA00023049"/>
    </source>
</evidence>
<evidence type="ECO:0000256" key="8">
    <source>
        <dbReference type="ARBA" id="ARBA00022833"/>
    </source>
</evidence>
<dbReference type="GO" id="GO:0046872">
    <property type="term" value="F:metal ion binding"/>
    <property type="evidence" value="ECO:0007669"/>
    <property type="project" value="UniProtKB-KW"/>
</dbReference>
<comment type="similarity">
    <text evidence="3">Belongs to the peptidase M50B family.</text>
</comment>
<evidence type="ECO:0000256" key="6">
    <source>
        <dbReference type="ARBA" id="ARBA00022723"/>
    </source>
</evidence>
<feature type="domain" description="Peptidase M50" evidence="13">
    <location>
        <begin position="116"/>
        <end position="169"/>
    </location>
</feature>
<evidence type="ECO:0000259" key="13">
    <source>
        <dbReference type="Pfam" id="PF02163"/>
    </source>
</evidence>
<name>A0A6F8ZJN9_9FIRM</name>
<dbReference type="GO" id="GO:0008237">
    <property type="term" value="F:metallopeptidase activity"/>
    <property type="evidence" value="ECO:0007669"/>
    <property type="project" value="UniProtKB-KW"/>
</dbReference>
<evidence type="ECO:0000313" key="14">
    <source>
        <dbReference type="EMBL" id="CAB1129673.1"/>
    </source>
</evidence>
<keyword evidence="10" id="KW-0482">Metalloprotease</keyword>
<evidence type="ECO:0000256" key="3">
    <source>
        <dbReference type="ARBA" id="ARBA00007931"/>
    </source>
</evidence>
<keyword evidence="5 12" id="KW-0812">Transmembrane</keyword>
<feature type="transmembrane region" description="Helical" evidence="12">
    <location>
        <begin position="163"/>
        <end position="182"/>
    </location>
</feature>
<keyword evidence="15" id="KW-1185">Reference proteome</keyword>
<evidence type="ECO:0000256" key="9">
    <source>
        <dbReference type="ARBA" id="ARBA00022989"/>
    </source>
</evidence>
<keyword evidence="6" id="KW-0479">Metal-binding</keyword>
<dbReference type="AlphaFoldDB" id="A0A6F8ZJN9"/>
<evidence type="ECO:0000313" key="15">
    <source>
        <dbReference type="Proteomes" id="UP000503399"/>
    </source>
</evidence>
<feature type="transmembrane region" description="Helical" evidence="12">
    <location>
        <begin position="12"/>
        <end position="31"/>
    </location>
</feature>
<keyword evidence="4" id="KW-0645">Protease</keyword>
<dbReference type="KEGG" id="hfv:R50_2176"/>
<feature type="transmembrane region" description="Helical" evidence="12">
    <location>
        <begin position="119"/>
        <end position="143"/>
    </location>
</feature>
<dbReference type="GO" id="GO:0006508">
    <property type="term" value="P:proteolysis"/>
    <property type="evidence" value="ECO:0007669"/>
    <property type="project" value="UniProtKB-KW"/>
</dbReference>
<dbReference type="Pfam" id="PF02163">
    <property type="entry name" value="Peptidase_M50"/>
    <property type="match status" value="1"/>
</dbReference>
<evidence type="ECO:0000256" key="4">
    <source>
        <dbReference type="ARBA" id="ARBA00022670"/>
    </source>
</evidence>
<dbReference type="PANTHER" id="PTHR39188:SF3">
    <property type="entry name" value="STAGE IV SPORULATION PROTEIN FB"/>
    <property type="match status" value="1"/>
</dbReference>
<evidence type="ECO:0000256" key="2">
    <source>
        <dbReference type="ARBA" id="ARBA00004141"/>
    </source>
</evidence>
<evidence type="ECO:0000256" key="5">
    <source>
        <dbReference type="ARBA" id="ARBA00022692"/>
    </source>
</evidence>
<comment type="subcellular location">
    <subcellularLocation>
        <location evidence="2">Membrane</location>
        <topology evidence="2">Multi-pass membrane protein</topology>
    </subcellularLocation>
</comment>
<sequence>MTRTPGAGALRWGVHPLLLVVLAAAAAGGQLEDLLPALLAVTLHELAHVVVARGFGLPVSRVELGPAGAHAEVPGLAGEAGPVQGLVALAGPLENLLLAAALETGGRALGWAPARLETFIHLNLALGLVNLLPVAPLDGGTLLRAYWGGRIGYRAAARRTRRAGQALALGLAGLGLLAAALGRILPQVWVFAAFLYWAAGVQEAGPAYWVARDLALRPLAFRRRPVWPLEDLAVAADAPLRAVLAAMRQGRVHRVTVLDENLQVLGSLMEAALWEGLTRYGPEVPVARLLAPPPLR</sequence>
<keyword evidence="8" id="KW-0862">Zinc</keyword>
<dbReference type="InterPro" id="IPR008915">
    <property type="entry name" value="Peptidase_M50"/>
</dbReference>
<gene>
    <name evidence="14" type="ORF">R50_2176</name>
</gene>
<evidence type="ECO:0000256" key="7">
    <source>
        <dbReference type="ARBA" id="ARBA00022801"/>
    </source>
</evidence>
<keyword evidence="7" id="KW-0378">Hydrolase</keyword>
<dbReference type="Proteomes" id="UP000503399">
    <property type="component" value="Chromosome"/>
</dbReference>
<comment type="cofactor">
    <cofactor evidence="1">
        <name>Zn(2+)</name>
        <dbReference type="ChEBI" id="CHEBI:29105"/>
    </cofactor>
</comment>